<feature type="region of interest" description="Disordered" evidence="2">
    <location>
        <begin position="95"/>
        <end position="122"/>
    </location>
</feature>
<dbReference type="Proteomes" id="UP000557688">
    <property type="component" value="Unassembled WGS sequence"/>
</dbReference>
<evidence type="ECO:0000256" key="2">
    <source>
        <dbReference type="SAM" id="MobiDB-lite"/>
    </source>
</evidence>
<organism evidence="4 6">
    <name type="scientific">Endobacter medicaginis</name>
    <dbReference type="NCBI Taxonomy" id="1181271"/>
    <lineage>
        <taxon>Bacteria</taxon>
        <taxon>Pseudomonadati</taxon>
        <taxon>Pseudomonadota</taxon>
        <taxon>Alphaproteobacteria</taxon>
        <taxon>Acetobacterales</taxon>
        <taxon>Acetobacteraceae</taxon>
        <taxon>Endobacter</taxon>
    </lineage>
</organism>
<feature type="domain" description="Phage capsid-like C-terminal" evidence="3">
    <location>
        <begin position="157"/>
        <end position="326"/>
    </location>
</feature>
<dbReference type="SUPFAM" id="SSF56563">
    <property type="entry name" value="Major capsid protein gp5"/>
    <property type="match status" value="1"/>
</dbReference>
<evidence type="ECO:0000313" key="4">
    <source>
        <dbReference type="EMBL" id="MBB3175571.1"/>
    </source>
</evidence>
<gene>
    <name evidence="4" type="ORF">FHR90_003432</name>
    <name evidence="5" type="ORF">HUK83_09715</name>
</gene>
<evidence type="ECO:0000256" key="1">
    <source>
        <dbReference type="ARBA" id="ARBA00004328"/>
    </source>
</evidence>
<protein>
    <submittedName>
        <fullName evidence="4 5">Phage major capsid protein</fullName>
    </submittedName>
</protein>
<dbReference type="Pfam" id="PF05065">
    <property type="entry name" value="Phage_capsid"/>
    <property type="match status" value="1"/>
</dbReference>
<evidence type="ECO:0000313" key="6">
    <source>
        <dbReference type="Proteomes" id="UP000557688"/>
    </source>
</evidence>
<dbReference type="EMBL" id="JACHXV010000048">
    <property type="protein sequence ID" value="MBB3175571.1"/>
    <property type="molecule type" value="Genomic_DNA"/>
</dbReference>
<dbReference type="NCBIfam" id="TIGR01554">
    <property type="entry name" value="major_cap_HK97"/>
    <property type="match status" value="1"/>
</dbReference>
<dbReference type="Proteomes" id="UP000565205">
    <property type="component" value="Unassembled WGS sequence"/>
</dbReference>
<evidence type="ECO:0000259" key="3">
    <source>
        <dbReference type="Pfam" id="PF05065"/>
    </source>
</evidence>
<evidence type="ECO:0000313" key="5">
    <source>
        <dbReference type="EMBL" id="NVN30604.1"/>
    </source>
</evidence>
<reference evidence="5 7" key="1">
    <citation type="submission" date="2020-06" db="EMBL/GenBank/DDBJ databases">
        <title>Description of novel acetic acid bacteria.</title>
        <authorList>
            <person name="Sombolestani A."/>
        </authorList>
    </citation>
    <scope>NUCLEOTIDE SEQUENCE [LARGE SCALE GENOMIC DNA]</scope>
    <source>
        <strain evidence="5 7">LMG 26838</strain>
    </source>
</reference>
<dbReference type="AlphaFoldDB" id="A0A839V847"/>
<dbReference type="EMBL" id="JABXXQ010000181">
    <property type="protein sequence ID" value="NVN30604.1"/>
    <property type="molecule type" value="Genomic_DNA"/>
</dbReference>
<keyword evidence="6" id="KW-1185">Reference proteome</keyword>
<comment type="subcellular location">
    <subcellularLocation>
        <location evidence="1">Virion</location>
    </subcellularLocation>
</comment>
<accession>A0A839V847</accession>
<comment type="caution">
    <text evidence="4">The sequence shown here is derived from an EMBL/GenBank/DDBJ whole genome shotgun (WGS) entry which is preliminary data.</text>
</comment>
<dbReference type="Gene3D" id="3.30.2400.10">
    <property type="entry name" value="Major capsid protein gp5"/>
    <property type="match status" value="1"/>
</dbReference>
<proteinExistence type="predicted"/>
<reference evidence="4 6" key="2">
    <citation type="submission" date="2020-08" db="EMBL/GenBank/DDBJ databases">
        <title>Genomic Encyclopedia of Type Strains, Phase III (KMG-III): the genomes of soil and plant-associated and newly described type strains.</title>
        <authorList>
            <person name="Whitman W."/>
        </authorList>
    </citation>
    <scope>NUCLEOTIDE SEQUENCE [LARGE SCALE GENOMIC DNA]</scope>
    <source>
        <strain evidence="4 6">CECT 8088</strain>
    </source>
</reference>
<name>A0A839V847_9PROT</name>
<sequence length="343" mass="36539">MASTRKDEARLSELQAEMTRIHTDAGDNDLSGEMRSRWEALETEQRTLNNRIARQRLINEYDRNAPAVPLDDGDRQYVQMGVGLLAAIRAAMGDTDREAGRAREASQELARRSGRGPQQGGILWNPAAAPRIEHRVVTTGQQSTSGNGSALVQHVQRADLFVDVLRNALIVARLGGRYIPNLSGSVSIPRKTASSNVFWVGEGQPITASDPTFDQINMTPKTAGAITEFSRNMVLQSSPEIEQLAQDDLARDVASAIDMAALVGTGTGYQPAGIATVSPNVSYSKSGAVYSDFTGALTRLETANVNASGWALGSGVRGALMATAQTGAENVLMGLNGSIFGLP</sequence>
<dbReference type="InterPro" id="IPR024455">
    <property type="entry name" value="Phage_capsid"/>
</dbReference>
<evidence type="ECO:0000313" key="7">
    <source>
        <dbReference type="Proteomes" id="UP000565205"/>
    </source>
</evidence>
<feature type="compositionally biased region" description="Basic and acidic residues" evidence="2">
    <location>
        <begin position="95"/>
        <end position="111"/>
    </location>
</feature>
<dbReference type="InterPro" id="IPR054612">
    <property type="entry name" value="Phage_capsid-like_C"/>
</dbReference>